<comment type="caution">
    <text evidence="4">The sequence shown here is derived from an EMBL/GenBank/DDBJ whole genome shotgun (WGS) entry which is preliminary data.</text>
</comment>
<dbReference type="InterPro" id="IPR036770">
    <property type="entry name" value="Ankyrin_rpt-contain_sf"/>
</dbReference>
<dbReference type="PANTHER" id="PTHR24198:SF165">
    <property type="entry name" value="ANKYRIN REPEAT-CONTAINING PROTEIN-RELATED"/>
    <property type="match status" value="1"/>
</dbReference>
<accession>A0A812J449</accession>
<feature type="repeat" description="ANK" evidence="3">
    <location>
        <begin position="349"/>
        <end position="381"/>
    </location>
</feature>
<dbReference type="AlphaFoldDB" id="A0A812J449"/>
<dbReference type="Pfam" id="PF12796">
    <property type="entry name" value="Ank_2"/>
    <property type="match status" value="2"/>
</dbReference>
<dbReference type="EMBL" id="CAJNJA010005718">
    <property type="protein sequence ID" value="CAE7197139.1"/>
    <property type="molecule type" value="Genomic_DNA"/>
</dbReference>
<dbReference type="Pfam" id="PF00023">
    <property type="entry name" value="Ank"/>
    <property type="match status" value="1"/>
</dbReference>
<dbReference type="PROSITE" id="PS50088">
    <property type="entry name" value="ANK_REPEAT"/>
    <property type="match status" value="6"/>
</dbReference>
<feature type="repeat" description="ANK" evidence="3">
    <location>
        <begin position="316"/>
        <end position="348"/>
    </location>
</feature>
<dbReference type="SMART" id="SM00248">
    <property type="entry name" value="ANK"/>
    <property type="match status" value="9"/>
</dbReference>
<dbReference type="Pfam" id="PF13637">
    <property type="entry name" value="Ank_4"/>
    <property type="match status" value="1"/>
</dbReference>
<gene>
    <name evidence="4" type="primary">Ank3</name>
    <name evidence="4" type="ORF">SNEC2469_LOCUS1386</name>
</gene>
<name>A0A812J449_9DINO</name>
<evidence type="ECO:0000256" key="2">
    <source>
        <dbReference type="ARBA" id="ARBA00023043"/>
    </source>
</evidence>
<dbReference type="PROSITE" id="PS50297">
    <property type="entry name" value="ANK_REP_REGION"/>
    <property type="match status" value="6"/>
</dbReference>
<keyword evidence="1" id="KW-0677">Repeat</keyword>
<evidence type="ECO:0000313" key="5">
    <source>
        <dbReference type="Proteomes" id="UP000601435"/>
    </source>
</evidence>
<feature type="repeat" description="ANK" evidence="3">
    <location>
        <begin position="151"/>
        <end position="183"/>
    </location>
</feature>
<dbReference type="Gene3D" id="1.25.40.20">
    <property type="entry name" value="Ankyrin repeat-containing domain"/>
    <property type="match status" value="2"/>
</dbReference>
<proteinExistence type="predicted"/>
<evidence type="ECO:0000256" key="1">
    <source>
        <dbReference type="ARBA" id="ARBA00022737"/>
    </source>
</evidence>
<reference evidence="4" key="1">
    <citation type="submission" date="2021-02" db="EMBL/GenBank/DDBJ databases">
        <authorList>
            <person name="Dougan E. K."/>
            <person name="Rhodes N."/>
            <person name="Thang M."/>
            <person name="Chan C."/>
        </authorList>
    </citation>
    <scope>NUCLEOTIDE SEQUENCE</scope>
</reference>
<feature type="repeat" description="ANK" evidence="3">
    <location>
        <begin position="118"/>
        <end position="150"/>
    </location>
</feature>
<dbReference type="PANTHER" id="PTHR24198">
    <property type="entry name" value="ANKYRIN REPEAT AND PROTEIN KINASE DOMAIN-CONTAINING PROTEIN"/>
    <property type="match status" value="1"/>
</dbReference>
<dbReference type="OrthoDB" id="539213at2759"/>
<organism evidence="4 5">
    <name type="scientific">Symbiodinium necroappetens</name>
    <dbReference type="NCBI Taxonomy" id="1628268"/>
    <lineage>
        <taxon>Eukaryota</taxon>
        <taxon>Sar</taxon>
        <taxon>Alveolata</taxon>
        <taxon>Dinophyceae</taxon>
        <taxon>Suessiales</taxon>
        <taxon>Symbiodiniaceae</taxon>
        <taxon>Symbiodinium</taxon>
    </lineage>
</organism>
<evidence type="ECO:0000256" key="3">
    <source>
        <dbReference type="PROSITE-ProRule" id="PRU00023"/>
    </source>
</evidence>
<feature type="repeat" description="ANK" evidence="3">
    <location>
        <begin position="217"/>
        <end position="249"/>
    </location>
</feature>
<dbReference type="InterPro" id="IPR002110">
    <property type="entry name" value="Ankyrin_rpt"/>
</dbReference>
<evidence type="ECO:0000313" key="4">
    <source>
        <dbReference type="EMBL" id="CAE7197139.1"/>
    </source>
</evidence>
<keyword evidence="2 3" id="KW-0040">ANK repeat</keyword>
<dbReference type="Proteomes" id="UP000601435">
    <property type="component" value="Unassembled WGS sequence"/>
</dbReference>
<protein>
    <submittedName>
        <fullName evidence="4">Ank3 protein</fullName>
    </submittedName>
</protein>
<feature type="repeat" description="ANK" evidence="3">
    <location>
        <begin position="184"/>
        <end position="216"/>
    </location>
</feature>
<dbReference type="SUPFAM" id="SSF48403">
    <property type="entry name" value="Ankyrin repeat"/>
    <property type="match status" value="1"/>
</dbReference>
<sequence length="401" mass="43557">MLLVQWRASGNLVASLDEKQLSFEQAQTVGDLKKHLHKLTGVSRFRQSLTRSEDVTELLDEQLLHFPGVLLLLQKSFCSGESEKAGYTAIKQAVEKNRVEDVVAYLTQPQDPNVVSYNGWSALHDACKFNREEIAKLLLEADSDIDMTTQAGFTPINVAADRGHDGMVHVLIGAAADVEKSNLTGASPLMSAVRNRHYRCVQLLVESRADVNTSDSQPTMPLHVAAETGDAFLAEMLLKAGALVNAARFDAAKPLQLASRKGQDQVFGSLLKFGAELDVVIQEGASWRLFVAAMSDGDNVDVISRLLEARAVIDFRRTSPLHLASEKGLAGAVALLLAAAADADRPDWQGARPLRLAARNGHSQVLRLLLESRADASTELREKYTEDVLQLLTSAADQAVG</sequence>
<keyword evidence="5" id="KW-1185">Reference proteome</keyword>